<comment type="caution">
    <text evidence="2">The sequence shown here is derived from an EMBL/GenBank/DDBJ whole genome shotgun (WGS) entry which is preliminary data.</text>
</comment>
<dbReference type="GeneID" id="92029034"/>
<evidence type="ECO:0000313" key="2">
    <source>
        <dbReference type="EMBL" id="KAK7534793.1"/>
    </source>
</evidence>
<evidence type="ECO:0000313" key="3">
    <source>
        <dbReference type="Proteomes" id="UP001360953"/>
    </source>
</evidence>
<accession>A0ABR1LHT8</accession>
<name>A0ABR1LHT8_9PEZI</name>
<evidence type="ECO:0000256" key="1">
    <source>
        <dbReference type="SAM" id="MobiDB-lite"/>
    </source>
</evidence>
<feature type="compositionally biased region" description="Low complexity" evidence="1">
    <location>
        <begin position="71"/>
        <end position="84"/>
    </location>
</feature>
<dbReference type="RefSeq" id="XP_066653518.1">
    <property type="nucleotide sequence ID" value="XM_066796128.1"/>
</dbReference>
<protein>
    <submittedName>
        <fullName evidence="2">Uncharacterized protein</fullName>
    </submittedName>
</protein>
<organism evidence="2 3">
    <name type="scientific">Phyllosticta citribraziliensis</name>
    <dbReference type="NCBI Taxonomy" id="989973"/>
    <lineage>
        <taxon>Eukaryota</taxon>
        <taxon>Fungi</taxon>
        <taxon>Dikarya</taxon>
        <taxon>Ascomycota</taxon>
        <taxon>Pezizomycotina</taxon>
        <taxon>Dothideomycetes</taxon>
        <taxon>Dothideomycetes incertae sedis</taxon>
        <taxon>Botryosphaeriales</taxon>
        <taxon>Phyllostictaceae</taxon>
        <taxon>Phyllosticta</taxon>
    </lineage>
</organism>
<feature type="region of interest" description="Disordered" evidence="1">
    <location>
        <begin position="71"/>
        <end position="144"/>
    </location>
</feature>
<feature type="compositionally biased region" description="Basic and acidic residues" evidence="1">
    <location>
        <begin position="85"/>
        <end position="95"/>
    </location>
</feature>
<gene>
    <name evidence="2" type="ORF">J3D65DRAFT_423507</name>
</gene>
<keyword evidence="3" id="KW-1185">Reference proteome</keyword>
<dbReference type="EMBL" id="JBBPEH010000008">
    <property type="protein sequence ID" value="KAK7534793.1"/>
    <property type="molecule type" value="Genomic_DNA"/>
</dbReference>
<proteinExistence type="predicted"/>
<reference evidence="2 3" key="1">
    <citation type="submission" date="2024-04" db="EMBL/GenBank/DDBJ databases">
        <title>Phyllosticta paracitricarpa is synonymous to the EU quarantine fungus P. citricarpa based on phylogenomic analyses.</title>
        <authorList>
            <consortium name="Lawrence Berkeley National Laboratory"/>
            <person name="Van ingen-buijs V.A."/>
            <person name="Van westerhoven A.C."/>
            <person name="Haridas S."/>
            <person name="Skiadas P."/>
            <person name="Martin F."/>
            <person name="Groenewald J.Z."/>
            <person name="Crous P.W."/>
            <person name="Seidl M.F."/>
        </authorList>
    </citation>
    <scope>NUCLEOTIDE SEQUENCE [LARGE SCALE GENOMIC DNA]</scope>
    <source>
        <strain evidence="2 3">CPC 17464</strain>
    </source>
</reference>
<sequence length="238" mass="25505">MTQTSRRKSRSGIKSATWAVAGASVVKLSVYIPVISPVVSHPWQPAILPLLLPCRGRLLVRKNGWCPMTSTITTNTTNSATYTNETDRRQKHEQPPIHPFVSSARADETNNDPKTATPARRPLTDRRASPSALRPRSRGCTDLVDGNSLGPATGVCVRAGWVDWCRASSRAKVASKPRDVGTLPVPSCGSCARRVPNLPVVNGSLEWCDGVAFGVGVVVVVGGGDVDRTRNAPGHARR</sequence>
<dbReference type="Proteomes" id="UP001360953">
    <property type="component" value="Unassembled WGS sequence"/>
</dbReference>